<organism evidence="1 2">
    <name type="scientific">Polistes dominula</name>
    <name type="common">European paper wasp</name>
    <name type="synonym">Vespa dominula</name>
    <dbReference type="NCBI Taxonomy" id="743375"/>
    <lineage>
        <taxon>Eukaryota</taxon>
        <taxon>Metazoa</taxon>
        <taxon>Ecdysozoa</taxon>
        <taxon>Arthropoda</taxon>
        <taxon>Hexapoda</taxon>
        <taxon>Insecta</taxon>
        <taxon>Pterygota</taxon>
        <taxon>Neoptera</taxon>
        <taxon>Endopterygota</taxon>
        <taxon>Hymenoptera</taxon>
        <taxon>Apocrita</taxon>
        <taxon>Aculeata</taxon>
        <taxon>Vespoidea</taxon>
        <taxon>Vespidae</taxon>
        <taxon>Polistinae</taxon>
        <taxon>Polistini</taxon>
        <taxon>Polistes</taxon>
    </lineage>
</organism>
<dbReference type="RefSeq" id="XP_015172139.1">
    <property type="nucleotide sequence ID" value="XM_015316653.1"/>
</dbReference>
<dbReference type="Proteomes" id="UP000694924">
    <property type="component" value="Unplaced"/>
</dbReference>
<dbReference type="GeneID" id="107064229"/>
<evidence type="ECO:0000313" key="2">
    <source>
        <dbReference type="RefSeq" id="XP_015172139.1"/>
    </source>
</evidence>
<evidence type="ECO:0000313" key="1">
    <source>
        <dbReference type="Proteomes" id="UP000694924"/>
    </source>
</evidence>
<gene>
    <name evidence="2" type="primary">LOC107064229</name>
</gene>
<sequence>MAIALKNWHSTGKLNINSNEVIKLSRNTSWSEISSTDKIKERLKYQPVRIRQLPDSKQIYQSARKREPERLRVPSKDKRVELISSNNVKEKSQQKNLMKMNFHDKSIQSNSKSNNKEISFNVNKGNRKIRRNLNLNFVSPTKQIEKNNSIALPEVQKNSKSICSNSKNYRYRKSFLLPPNFIKSKYLKEQCSKVIPSSTTMKNDTITNLNVSEVSKNLYIKNSNVKICSSIQNTHNNSQMEENLKSQKRLQYNCKSKRNTLHKSIDNEIPLFCDESEFIRKNITSTDNKIQKQEQCNINSSNFSMNKSTDNLQKISNELNNIILTKGSEVSVNNDITGFSKKDYLCVDRNTIVSLKSTLEDMLKVFQDNALKIDLLLKHINKLFHVNTDSIEEQVHTVDSNNEMIKKTSELNLEEKITEDNNIDTVSSSKKNNIKIEMEKPVELKEEEKENISENLELPSNHTNIDHTKSLQLTPQVLQITIPTYTKVGESALQDYINLKASLNFLETPLGKKIQPRIQTNKNVVPNIPKDKSYLSSKIFTELQNLHGE</sequence>
<proteinExistence type="predicted"/>
<reference evidence="2" key="1">
    <citation type="submission" date="2025-08" db="UniProtKB">
        <authorList>
            <consortium name="RefSeq"/>
        </authorList>
    </citation>
    <scope>IDENTIFICATION</scope>
    <source>
        <tissue evidence="2">Whole body</tissue>
    </source>
</reference>
<accession>A0ABM1HW02</accession>
<name>A0ABM1HW02_POLDO</name>
<protein>
    <submittedName>
        <fullName evidence="2">RhoGEF domain-containing protein gxcJ-like</fullName>
    </submittedName>
</protein>
<keyword evidence="1" id="KW-1185">Reference proteome</keyword>